<reference evidence="2" key="1">
    <citation type="journal article" date="2019" name="Database">
        <title>The radish genome database (RadishGD): an integrated information resource for radish genomics.</title>
        <authorList>
            <person name="Yu H.J."/>
            <person name="Baek S."/>
            <person name="Lee Y.J."/>
            <person name="Cho A."/>
            <person name="Mun J.H."/>
        </authorList>
    </citation>
    <scope>NUCLEOTIDE SEQUENCE [LARGE SCALE GENOMIC DNA]</scope>
    <source>
        <strain evidence="2">cv. WK10039</strain>
    </source>
</reference>
<evidence type="ECO:0000313" key="2">
    <source>
        <dbReference type="Proteomes" id="UP000504610"/>
    </source>
</evidence>
<accession>A0A6J0L1R3</accession>
<organism evidence="2 3">
    <name type="scientific">Raphanus sativus</name>
    <name type="common">Radish</name>
    <name type="synonym">Raphanus raphanistrum var. sativus</name>
    <dbReference type="NCBI Taxonomy" id="3726"/>
    <lineage>
        <taxon>Eukaryota</taxon>
        <taxon>Viridiplantae</taxon>
        <taxon>Streptophyta</taxon>
        <taxon>Embryophyta</taxon>
        <taxon>Tracheophyta</taxon>
        <taxon>Spermatophyta</taxon>
        <taxon>Magnoliopsida</taxon>
        <taxon>eudicotyledons</taxon>
        <taxon>Gunneridae</taxon>
        <taxon>Pentapetalae</taxon>
        <taxon>rosids</taxon>
        <taxon>malvids</taxon>
        <taxon>Brassicales</taxon>
        <taxon>Brassicaceae</taxon>
        <taxon>Brassiceae</taxon>
        <taxon>Raphanus</taxon>
    </lineage>
</organism>
<gene>
    <name evidence="3" type="primary">LOC108825284</name>
</gene>
<dbReference type="PANTHER" id="PTHR33116">
    <property type="entry name" value="REVERSE TRANSCRIPTASE ZINC-BINDING DOMAIN-CONTAINING PROTEIN-RELATED-RELATED"/>
    <property type="match status" value="1"/>
</dbReference>
<protein>
    <submittedName>
        <fullName evidence="3">Uncharacterized protein LOC108825284</fullName>
    </submittedName>
</protein>
<dbReference type="OrthoDB" id="1094856at2759"/>
<dbReference type="RefSeq" id="XP_018454095.1">
    <property type="nucleotide sequence ID" value="XM_018598593.1"/>
</dbReference>
<keyword evidence="2" id="KW-1185">Reference proteome</keyword>
<dbReference type="InterPro" id="IPR026960">
    <property type="entry name" value="RVT-Znf"/>
</dbReference>
<proteinExistence type="predicted"/>
<name>A0A6J0L1R3_RAPSA</name>
<sequence>MEVHNGEMTSFWFDRWSQLGVLINLTGERGCIDLGIPLNASIKVAVHSYRRRRHRNPFTKQIAQEITRLQELGLSHEQDVCLWKRENDEFKPGFLTSQTWNLIRMHAPQAVWWKGIWFKEATPKYAFLTWLAALNRLSTGDRLLKWNPQATSTCWLCSTAVETRDHLFFECRYSEEVWRGTVKKLVGNGLSAKWSMLMQRLVRGLKDKTSTFLFRYCFQVVVYALWFERNTRRVGEPPKPPTHLIRLLDKSIRNRITALQKTGGRYDKAMEIWFGSR</sequence>
<feature type="domain" description="Reverse transcriptase zinc-binding" evidence="1">
    <location>
        <begin position="94"/>
        <end position="178"/>
    </location>
</feature>
<evidence type="ECO:0000313" key="3">
    <source>
        <dbReference type="RefSeq" id="XP_018454095.1"/>
    </source>
</evidence>
<dbReference type="PANTHER" id="PTHR33116:SF84">
    <property type="entry name" value="RNA-DIRECTED DNA POLYMERASE"/>
    <property type="match status" value="1"/>
</dbReference>
<evidence type="ECO:0000259" key="1">
    <source>
        <dbReference type="Pfam" id="PF13966"/>
    </source>
</evidence>
<reference evidence="3" key="2">
    <citation type="submission" date="2025-08" db="UniProtKB">
        <authorList>
            <consortium name="RefSeq"/>
        </authorList>
    </citation>
    <scope>IDENTIFICATION</scope>
    <source>
        <tissue evidence="3">Leaf</tissue>
    </source>
</reference>
<dbReference type="GeneID" id="108825284"/>
<dbReference type="Pfam" id="PF13966">
    <property type="entry name" value="zf-RVT"/>
    <property type="match status" value="1"/>
</dbReference>
<dbReference type="Proteomes" id="UP000504610">
    <property type="component" value="Chromosome 9"/>
</dbReference>
<dbReference type="KEGG" id="rsz:108825284"/>
<dbReference type="AlphaFoldDB" id="A0A6J0L1R3"/>